<organism evidence="1 2">
    <name type="scientific">Pleurodeles waltl</name>
    <name type="common">Iberian ribbed newt</name>
    <dbReference type="NCBI Taxonomy" id="8319"/>
    <lineage>
        <taxon>Eukaryota</taxon>
        <taxon>Metazoa</taxon>
        <taxon>Chordata</taxon>
        <taxon>Craniata</taxon>
        <taxon>Vertebrata</taxon>
        <taxon>Euteleostomi</taxon>
        <taxon>Amphibia</taxon>
        <taxon>Batrachia</taxon>
        <taxon>Caudata</taxon>
        <taxon>Salamandroidea</taxon>
        <taxon>Salamandridae</taxon>
        <taxon>Pleurodelinae</taxon>
        <taxon>Pleurodeles</taxon>
    </lineage>
</organism>
<dbReference type="AlphaFoldDB" id="A0AAV7RBE9"/>
<gene>
    <name evidence="1" type="ORF">NDU88_002248</name>
</gene>
<comment type="caution">
    <text evidence="1">The sequence shown here is derived from an EMBL/GenBank/DDBJ whole genome shotgun (WGS) entry which is preliminary data.</text>
</comment>
<reference evidence="1" key="1">
    <citation type="journal article" date="2022" name="bioRxiv">
        <title>Sequencing and chromosome-scale assembly of the giantPleurodeles waltlgenome.</title>
        <authorList>
            <person name="Brown T."/>
            <person name="Elewa A."/>
            <person name="Iarovenko S."/>
            <person name="Subramanian E."/>
            <person name="Araus A.J."/>
            <person name="Petzold A."/>
            <person name="Susuki M."/>
            <person name="Suzuki K.-i.T."/>
            <person name="Hayashi T."/>
            <person name="Toyoda A."/>
            <person name="Oliveira C."/>
            <person name="Osipova E."/>
            <person name="Leigh N.D."/>
            <person name="Simon A."/>
            <person name="Yun M.H."/>
        </authorList>
    </citation>
    <scope>NUCLEOTIDE SEQUENCE</scope>
    <source>
        <strain evidence="1">20211129_DDA</strain>
        <tissue evidence="1">Liver</tissue>
    </source>
</reference>
<dbReference type="Proteomes" id="UP001066276">
    <property type="component" value="Chromosome 5"/>
</dbReference>
<sequence>MSRNSIADSQRFTRNKNILRSFFRNPFNDAIVKLALRLSDSERGHGFSEECPNASRLVANDPKESISDTFYLVQLP</sequence>
<name>A0AAV7RBE9_PLEWA</name>
<keyword evidence="2" id="KW-1185">Reference proteome</keyword>
<evidence type="ECO:0000313" key="1">
    <source>
        <dbReference type="EMBL" id="KAJ1149438.1"/>
    </source>
</evidence>
<proteinExistence type="predicted"/>
<protein>
    <submittedName>
        <fullName evidence="1">Uncharacterized protein</fullName>
    </submittedName>
</protein>
<evidence type="ECO:0000313" key="2">
    <source>
        <dbReference type="Proteomes" id="UP001066276"/>
    </source>
</evidence>
<dbReference type="EMBL" id="JANPWB010000009">
    <property type="protein sequence ID" value="KAJ1149438.1"/>
    <property type="molecule type" value="Genomic_DNA"/>
</dbReference>
<accession>A0AAV7RBE9</accession>